<dbReference type="AlphaFoldDB" id="A0A4Z2EWQ9"/>
<dbReference type="Proteomes" id="UP000314294">
    <property type="component" value="Unassembled WGS sequence"/>
</dbReference>
<sequence length="79" mass="8090">MIDSDDVFPPLGASYVPTRFLEVLMLVLPVNSGPGHVEGPGHHPIGGGAGQPKNKNEAGDLGTPTVVTVGAQHSHEGVE</sequence>
<dbReference type="EMBL" id="SRLO01002302">
    <property type="protein sequence ID" value="TNN33238.1"/>
    <property type="molecule type" value="Genomic_DNA"/>
</dbReference>
<evidence type="ECO:0000313" key="2">
    <source>
        <dbReference type="EMBL" id="TNN33238.1"/>
    </source>
</evidence>
<gene>
    <name evidence="2" type="ORF">EYF80_056597</name>
</gene>
<comment type="caution">
    <text evidence="2">The sequence shown here is derived from an EMBL/GenBank/DDBJ whole genome shotgun (WGS) entry which is preliminary data.</text>
</comment>
<reference evidence="2 3" key="1">
    <citation type="submission" date="2019-03" db="EMBL/GenBank/DDBJ databases">
        <title>First draft genome of Liparis tanakae, snailfish: a comprehensive survey of snailfish specific genes.</title>
        <authorList>
            <person name="Kim W."/>
            <person name="Song I."/>
            <person name="Jeong J.-H."/>
            <person name="Kim D."/>
            <person name="Kim S."/>
            <person name="Ryu S."/>
            <person name="Song J.Y."/>
            <person name="Lee S.K."/>
        </authorList>
    </citation>
    <scope>NUCLEOTIDE SEQUENCE [LARGE SCALE GENOMIC DNA]</scope>
    <source>
        <tissue evidence="2">Muscle</tissue>
    </source>
</reference>
<feature type="region of interest" description="Disordered" evidence="1">
    <location>
        <begin position="32"/>
        <end position="79"/>
    </location>
</feature>
<protein>
    <submittedName>
        <fullName evidence="2">Uncharacterized protein</fullName>
    </submittedName>
</protein>
<name>A0A4Z2EWQ9_9TELE</name>
<organism evidence="2 3">
    <name type="scientific">Liparis tanakae</name>
    <name type="common">Tanaka's snailfish</name>
    <dbReference type="NCBI Taxonomy" id="230148"/>
    <lineage>
        <taxon>Eukaryota</taxon>
        <taxon>Metazoa</taxon>
        <taxon>Chordata</taxon>
        <taxon>Craniata</taxon>
        <taxon>Vertebrata</taxon>
        <taxon>Euteleostomi</taxon>
        <taxon>Actinopterygii</taxon>
        <taxon>Neopterygii</taxon>
        <taxon>Teleostei</taxon>
        <taxon>Neoteleostei</taxon>
        <taxon>Acanthomorphata</taxon>
        <taxon>Eupercaria</taxon>
        <taxon>Perciformes</taxon>
        <taxon>Cottioidei</taxon>
        <taxon>Cottales</taxon>
        <taxon>Liparidae</taxon>
        <taxon>Liparis</taxon>
    </lineage>
</organism>
<proteinExistence type="predicted"/>
<keyword evidence="3" id="KW-1185">Reference proteome</keyword>
<accession>A0A4Z2EWQ9</accession>
<evidence type="ECO:0000313" key="3">
    <source>
        <dbReference type="Proteomes" id="UP000314294"/>
    </source>
</evidence>
<evidence type="ECO:0000256" key="1">
    <source>
        <dbReference type="SAM" id="MobiDB-lite"/>
    </source>
</evidence>